<evidence type="ECO:0000256" key="11">
    <source>
        <dbReference type="ARBA" id="ARBA00022989"/>
    </source>
</evidence>
<evidence type="ECO:0000259" key="14">
    <source>
        <dbReference type="PROSITE" id="PS50109"/>
    </source>
</evidence>
<dbReference type="Pfam" id="PF02518">
    <property type="entry name" value="HATPase_c"/>
    <property type="match status" value="1"/>
</dbReference>
<evidence type="ECO:0000256" key="3">
    <source>
        <dbReference type="ARBA" id="ARBA00012438"/>
    </source>
</evidence>
<dbReference type="SMART" id="SM00388">
    <property type="entry name" value="HisKA"/>
    <property type="match status" value="1"/>
</dbReference>
<evidence type="ECO:0000256" key="12">
    <source>
        <dbReference type="ARBA" id="ARBA00023012"/>
    </source>
</evidence>
<evidence type="ECO:0000256" key="1">
    <source>
        <dbReference type="ARBA" id="ARBA00000085"/>
    </source>
</evidence>
<dbReference type="SMART" id="SM00387">
    <property type="entry name" value="HATPase_c"/>
    <property type="match status" value="1"/>
</dbReference>
<dbReference type="PANTHER" id="PTHR45528">
    <property type="entry name" value="SENSOR HISTIDINE KINASE CPXA"/>
    <property type="match status" value="1"/>
</dbReference>
<keyword evidence="11" id="KW-1133">Transmembrane helix</keyword>
<keyword evidence="10" id="KW-0067">ATP-binding</keyword>
<evidence type="ECO:0000256" key="9">
    <source>
        <dbReference type="ARBA" id="ARBA00022777"/>
    </source>
</evidence>
<dbReference type="InterPro" id="IPR050398">
    <property type="entry name" value="HssS/ArlS-like"/>
</dbReference>
<dbReference type="InterPro" id="IPR003594">
    <property type="entry name" value="HATPase_dom"/>
</dbReference>
<evidence type="ECO:0000256" key="5">
    <source>
        <dbReference type="ARBA" id="ARBA00022553"/>
    </source>
</evidence>
<organism evidence="15 16">
    <name type="scientific">Ruminococcus flavefaciens</name>
    <dbReference type="NCBI Taxonomy" id="1265"/>
    <lineage>
        <taxon>Bacteria</taxon>
        <taxon>Bacillati</taxon>
        <taxon>Bacillota</taxon>
        <taxon>Clostridia</taxon>
        <taxon>Eubacteriales</taxon>
        <taxon>Oscillospiraceae</taxon>
        <taxon>Ruminococcus</taxon>
    </lineage>
</organism>
<dbReference type="AlphaFoldDB" id="A0A1K1PGD8"/>
<protein>
    <recommendedName>
        <fullName evidence="3">histidine kinase</fullName>
        <ecNumber evidence="3">2.7.13.3</ecNumber>
    </recommendedName>
</protein>
<dbReference type="InterPro" id="IPR005467">
    <property type="entry name" value="His_kinase_dom"/>
</dbReference>
<accession>A0A1K1PGD8</accession>
<keyword evidence="4" id="KW-1003">Cell membrane</keyword>
<keyword evidence="13" id="KW-0472">Membrane</keyword>
<dbReference type="EMBL" id="FPIP01000008">
    <property type="protein sequence ID" value="SFW45742.1"/>
    <property type="molecule type" value="Genomic_DNA"/>
</dbReference>
<evidence type="ECO:0000313" key="16">
    <source>
        <dbReference type="Proteomes" id="UP000183461"/>
    </source>
</evidence>
<gene>
    <name evidence="15" type="ORF">SAMN02910280_2689</name>
</gene>
<dbReference type="EC" id="2.7.13.3" evidence="3"/>
<keyword evidence="5" id="KW-0597">Phosphoprotein</keyword>
<dbReference type="Pfam" id="PF00512">
    <property type="entry name" value="HisKA"/>
    <property type="match status" value="1"/>
</dbReference>
<evidence type="ECO:0000256" key="7">
    <source>
        <dbReference type="ARBA" id="ARBA00022692"/>
    </source>
</evidence>
<dbReference type="SUPFAM" id="SSF55874">
    <property type="entry name" value="ATPase domain of HSP90 chaperone/DNA topoisomerase II/histidine kinase"/>
    <property type="match status" value="1"/>
</dbReference>
<keyword evidence="6" id="KW-0808">Transferase</keyword>
<dbReference type="Gene3D" id="3.30.565.10">
    <property type="entry name" value="Histidine kinase-like ATPase, C-terminal domain"/>
    <property type="match status" value="1"/>
</dbReference>
<reference evidence="15 16" key="1">
    <citation type="submission" date="2016-11" db="EMBL/GenBank/DDBJ databases">
        <authorList>
            <person name="Jaros S."/>
            <person name="Januszkiewicz K."/>
            <person name="Wedrychowicz H."/>
        </authorList>
    </citation>
    <scope>NUCLEOTIDE SEQUENCE [LARGE SCALE GENOMIC DNA]</scope>
    <source>
        <strain evidence="15 16">YL228</strain>
    </source>
</reference>
<evidence type="ECO:0000256" key="8">
    <source>
        <dbReference type="ARBA" id="ARBA00022741"/>
    </source>
</evidence>
<dbReference type="GO" id="GO:0005886">
    <property type="term" value="C:plasma membrane"/>
    <property type="evidence" value="ECO:0007669"/>
    <property type="project" value="UniProtKB-SubCell"/>
</dbReference>
<dbReference type="Gene3D" id="1.10.287.130">
    <property type="match status" value="1"/>
</dbReference>
<dbReference type="PANTHER" id="PTHR45528:SF1">
    <property type="entry name" value="SENSOR HISTIDINE KINASE CPXA"/>
    <property type="match status" value="1"/>
</dbReference>
<dbReference type="SUPFAM" id="SSF47384">
    <property type="entry name" value="Homodimeric domain of signal transducing histidine kinase"/>
    <property type="match status" value="1"/>
</dbReference>
<dbReference type="Proteomes" id="UP000183461">
    <property type="component" value="Unassembled WGS sequence"/>
</dbReference>
<evidence type="ECO:0000313" key="15">
    <source>
        <dbReference type="EMBL" id="SFW45742.1"/>
    </source>
</evidence>
<feature type="domain" description="Histidine kinase" evidence="14">
    <location>
        <begin position="92"/>
        <end position="298"/>
    </location>
</feature>
<keyword evidence="12" id="KW-0902">Two-component regulatory system</keyword>
<dbReference type="GO" id="GO:0000155">
    <property type="term" value="F:phosphorelay sensor kinase activity"/>
    <property type="evidence" value="ECO:0007669"/>
    <property type="project" value="InterPro"/>
</dbReference>
<evidence type="ECO:0000256" key="10">
    <source>
        <dbReference type="ARBA" id="ARBA00022840"/>
    </source>
</evidence>
<name>A0A1K1PGD8_RUMFL</name>
<evidence type="ECO:0000256" key="6">
    <source>
        <dbReference type="ARBA" id="ARBA00022679"/>
    </source>
</evidence>
<keyword evidence="8" id="KW-0547">Nucleotide-binding</keyword>
<evidence type="ECO:0000256" key="2">
    <source>
        <dbReference type="ARBA" id="ARBA00004651"/>
    </source>
</evidence>
<proteinExistence type="predicted"/>
<evidence type="ECO:0000256" key="4">
    <source>
        <dbReference type="ARBA" id="ARBA00022475"/>
    </source>
</evidence>
<dbReference type="InterPro" id="IPR036097">
    <property type="entry name" value="HisK_dim/P_sf"/>
</dbReference>
<evidence type="ECO:0000256" key="13">
    <source>
        <dbReference type="ARBA" id="ARBA00023136"/>
    </source>
</evidence>
<comment type="catalytic activity">
    <reaction evidence="1">
        <text>ATP + protein L-histidine = ADP + protein N-phospho-L-histidine.</text>
        <dbReference type="EC" id="2.7.13.3"/>
    </reaction>
</comment>
<dbReference type="InterPro" id="IPR003661">
    <property type="entry name" value="HisK_dim/P_dom"/>
</dbReference>
<dbReference type="PROSITE" id="PS50109">
    <property type="entry name" value="HIS_KIN"/>
    <property type="match status" value="1"/>
</dbReference>
<keyword evidence="7" id="KW-0812">Transmembrane</keyword>
<dbReference type="GO" id="GO:0005524">
    <property type="term" value="F:ATP binding"/>
    <property type="evidence" value="ECO:0007669"/>
    <property type="project" value="UniProtKB-KW"/>
</dbReference>
<dbReference type="RefSeq" id="WP_072300890.1">
    <property type="nucleotide sequence ID" value="NZ_FPIP01000008.1"/>
</dbReference>
<sequence>MKILLGTICVCLLVILCVLLWKYISLKRNIRRFSRGLEKLKDDDYRQPVKVTNFDKDLVELAVKVNEHTDIQRSLANEYEQKKKQLGTVISGISHDFRTPLTASLGYLQMIEKSGELSEKNAEYLTVAMQKNKYLKELSDEFFEVTKTENGNEELRIEEVNLSNILTESVLEQHGWISERNIAAEFDIADGIIVRSDMHCLMRILSNLMSNAEKYTSDSFSVYLDRDDKQVTFRVCNTLADSSNVDVSRVFEPFYRMDARTSGGSGLGLYVVKLLCDRLGWTVTAQLSDNIFSVEIIL</sequence>
<keyword evidence="9 15" id="KW-0418">Kinase</keyword>
<comment type="subcellular location">
    <subcellularLocation>
        <location evidence="2">Cell membrane</location>
        <topology evidence="2">Multi-pass membrane protein</topology>
    </subcellularLocation>
</comment>
<dbReference type="InterPro" id="IPR036890">
    <property type="entry name" value="HATPase_C_sf"/>
</dbReference>
<dbReference type="CDD" id="cd00082">
    <property type="entry name" value="HisKA"/>
    <property type="match status" value="1"/>
</dbReference>